<organism evidence="2 3">
    <name type="scientific">Musa troglodytarum</name>
    <name type="common">fe'i banana</name>
    <dbReference type="NCBI Taxonomy" id="320322"/>
    <lineage>
        <taxon>Eukaryota</taxon>
        <taxon>Viridiplantae</taxon>
        <taxon>Streptophyta</taxon>
        <taxon>Embryophyta</taxon>
        <taxon>Tracheophyta</taxon>
        <taxon>Spermatophyta</taxon>
        <taxon>Magnoliopsida</taxon>
        <taxon>Liliopsida</taxon>
        <taxon>Zingiberales</taxon>
        <taxon>Musaceae</taxon>
        <taxon>Musa</taxon>
    </lineage>
</organism>
<reference evidence="2" key="1">
    <citation type="submission" date="2022-05" db="EMBL/GenBank/DDBJ databases">
        <title>The Musa troglodytarum L. genome provides insights into the mechanism of non-climacteric behaviour and enrichment of carotenoids.</title>
        <authorList>
            <person name="Wang J."/>
        </authorList>
    </citation>
    <scope>NUCLEOTIDE SEQUENCE</scope>
    <source>
        <tissue evidence="2">Leaf</tissue>
    </source>
</reference>
<dbReference type="EMBL" id="CP097504">
    <property type="protein sequence ID" value="URD87932.1"/>
    <property type="molecule type" value="Genomic_DNA"/>
</dbReference>
<evidence type="ECO:0000313" key="2">
    <source>
        <dbReference type="EMBL" id="URD87932.1"/>
    </source>
</evidence>
<dbReference type="AlphaFoldDB" id="A0A9E7JNJ4"/>
<protein>
    <submittedName>
        <fullName evidence="2">Uncharacterized protein</fullName>
    </submittedName>
</protein>
<evidence type="ECO:0000313" key="3">
    <source>
        <dbReference type="Proteomes" id="UP001055439"/>
    </source>
</evidence>
<dbReference type="OrthoDB" id="3352408at2759"/>
<proteinExistence type="predicted"/>
<name>A0A9E7JNJ4_9LILI</name>
<sequence>MDTWRQLNSALLPGEDRTFHQHLVLVLQVGKCLSFDDARVSSLRADGRKSPRPSPVWSTSMPCSRPMRMNASRPIPRSQV</sequence>
<keyword evidence="3" id="KW-1185">Reference proteome</keyword>
<gene>
    <name evidence="2" type="ORF">MUK42_28719</name>
</gene>
<feature type="region of interest" description="Disordered" evidence="1">
    <location>
        <begin position="43"/>
        <end position="80"/>
    </location>
</feature>
<accession>A0A9E7JNJ4</accession>
<dbReference type="Proteomes" id="UP001055439">
    <property type="component" value="Chromosome 2"/>
</dbReference>
<evidence type="ECO:0000256" key="1">
    <source>
        <dbReference type="SAM" id="MobiDB-lite"/>
    </source>
</evidence>